<dbReference type="Pfam" id="PF00582">
    <property type="entry name" value="Usp"/>
    <property type="match status" value="1"/>
</dbReference>
<evidence type="ECO:0000313" key="4">
    <source>
        <dbReference type="Proteomes" id="UP001141259"/>
    </source>
</evidence>
<dbReference type="PANTHER" id="PTHR46553">
    <property type="entry name" value="ADENINE NUCLEOTIDE ALPHA HYDROLASES-LIKE SUPERFAMILY PROTEIN"/>
    <property type="match status" value="1"/>
</dbReference>
<evidence type="ECO:0000259" key="2">
    <source>
        <dbReference type="Pfam" id="PF00582"/>
    </source>
</evidence>
<sequence>MNTASRIVVGIDGSPASTAALTWAVRHAKTTGSPVLAVSVCTLRAKPPSSSPMPITRPVGEDPFREQHVRNLRNAVEQVDQDADGIVIDQLVPTGDPGAVLVELSAGADALVLGGHGYRKSGVTVIGSVAAYCLRHASCPVTVVPLAALEDGRLAVPGAAQEFR</sequence>
<organism evidence="3 4">
    <name type="scientific">Umezawaea endophytica</name>
    <dbReference type="NCBI Taxonomy" id="1654476"/>
    <lineage>
        <taxon>Bacteria</taxon>
        <taxon>Bacillati</taxon>
        <taxon>Actinomycetota</taxon>
        <taxon>Actinomycetes</taxon>
        <taxon>Pseudonocardiales</taxon>
        <taxon>Pseudonocardiaceae</taxon>
        <taxon>Umezawaea</taxon>
    </lineage>
</organism>
<dbReference type="Gene3D" id="3.40.50.12370">
    <property type="match status" value="1"/>
</dbReference>
<keyword evidence="4" id="KW-1185">Reference proteome</keyword>
<dbReference type="CDD" id="cd00293">
    <property type="entry name" value="USP-like"/>
    <property type="match status" value="1"/>
</dbReference>
<name>A0A9X3AL02_9PSEU</name>
<comment type="caution">
    <text evidence="3">The sequence shown here is derived from an EMBL/GenBank/DDBJ whole genome shotgun (WGS) entry which is preliminary data.</text>
</comment>
<accession>A0A9X3AL02</accession>
<dbReference type="SUPFAM" id="SSF52402">
    <property type="entry name" value="Adenine nucleotide alpha hydrolases-like"/>
    <property type="match status" value="1"/>
</dbReference>
<dbReference type="RefSeq" id="WP_259629143.1">
    <property type="nucleotide sequence ID" value="NZ_JANYMP010000036.1"/>
</dbReference>
<dbReference type="PANTHER" id="PTHR46553:SF3">
    <property type="entry name" value="ADENINE NUCLEOTIDE ALPHA HYDROLASES-LIKE SUPERFAMILY PROTEIN"/>
    <property type="match status" value="1"/>
</dbReference>
<dbReference type="InterPro" id="IPR006015">
    <property type="entry name" value="Universal_stress_UspA"/>
</dbReference>
<dbReference type="PRINTS" id="PR01438">
    <property type="entry name" value="UNVRSLSTRESS"/>
</dbReference>
<reference evidence="3" key="1">
    <citation type="submission" date="2022-08" db="EMBL/GenBank/DDBJ databases">
        <authorList>
            <person name="Tistechok S."/>
            <person name="Samborskyy M."/>
            <person name="Roman I."/>
        </authorList>
    </citation>
    <scope>NUCLEOTIDE SEQUENCE</scope>
    <source>
        <strain evidence="3">DSM 103496</strain>
    </source>
</reference>
<feature type="domain" description="UspA" evidence="2">
    <location>
        <begin position="6"/>
        <end position="145"/>
    </location>
</feature>
<dbReference type="AlphaFoldDB" id="A0A9X3AL02"/>
<comment type="similarity">
    <text evidence="1">Belongs to the universal stress protein A family.</text>
</comment>
<dbReference type="EMBL" id="JANYMP010000036">
    <property type="protein sequence ID" value="MCS7483690.1"/>
    <property type="molecule type" value="Genomic_DNA"/>
</dbReference>
<proteinExistence type="inferred from homology"/>
<evidence type="ECO:0000256" key="1">
    <source>
        <dbReference type="ARBA" id="ARBA00008791"/>
    </source>
</evidence>
<evidence type="ECO:0000313" key="3">
    <source>
        <dbReference type="EMBL" id="MCS7483690.1"/>
    </source>
</evidence>
<gene>
    <name evidence="3" type="ORF">NZH93_43200</name>
</gene>
<dbReference type="Proteomes" id="UP001141259">
    <property type="component" value="Unassembled WGS sequence"/>
</dbReference>
<dbReference type="InterPro" id="IPR006016">
    <property type="entry name" value="UspA"/>
</dbReference>
<protein>
    <submittedName>
        <fullName evidence="3">Universal stress protein</fullName>
    </submittedName>
</protein>